<dbReference type="EMBL" id="CADCWL010000259">
    <property type="protein sequence ID" value="CAA9586385.1"/>
    <property type="molecule type" value="Genomic_DNA"/>
</dbReference>
<sequence>MRRSVIACPGCRAPLADRHHSGRVKGRLGVTVTYAPAGRHGPFLGLTCGGCGMRRDWTVGSPTATRSPAAGAHDDGRSTDEAQEGGGARPAPLPRRRA</sequence>
<organism evidence="2">
    <name type="scientific">uncultured Thermomicrobiales bacterium</name>
    <dbReference type="NCBI Taxonomy" id="1645740"/>
    <lineage>
        <taxon>Bacteria</taxon>
        <taxon>Pseudomonadati</taxon>
        <taxon>Thermomicrobiota</taxon>
        <taxon>Thermomicrobia</taxon>
        <taxon>Thermomicrobiales</taxon>
        <taxon>environmental samples</taxon>
    </lineage>
</organism>
<gene>
    <name evidence="2" type="ORF">AVDCRST_MAG19-4891</name>
</gene>
<proteinExistence type="predicted"/>
<feature type="region of interest" description="Disordered" evidence="1">
    <location>
        <begin position="59"/>
        <end position="98"/>
    </location>
</feature>
<protein>
    <submittedName>
        <fullName evidence="2">Uncharacterized protein</fullName>
    </submittedName>
</protein>
<evidence type="ECO:0000313" key="2">
    <source>
        <dbReference type="EMBL" id="CAA9586385.1"/>
    </source>
</evidence>
<dbReference type="AlphaFoldDB" id="A0A6J4VQQ6"/>
<accession>A0A6J4VQQ6</accession>
<evidence type="ECO:0000256" key="1">
    <source>
        <dbReference type="SAM" id="MobiDB-lite"/>
    </source>
</evidence>
<reference evidence="2" key="1">
    <citation type="submission" date="2020-02" db="EMBL/GenBank/DDBJ databases">
        <authorList>
            <person name="Meier V. D."/>
        </authorList>
    </citation>
    <scope>NUCLEOTIDE SEQUENCE</scope>
    <source>
        <strain evidence="2">AVDCRST_MAG19</strain>
    </source>
</reference>
<name>A0A6J4VQQ6_9BACT</name>